<accession>A0A0N5A7Z6</accession>
<dbReference type="Proteomes" id="UP000046393">
    <property type="component" value="Unplaced"/>
</dbReference>
<proteinExistence type="predicted"/>
<dbReference type="WBParaSite" id="SMUV_0000017001-mRNA-1">
    <property type="protein sequence ID" value="SMUV_0000017001-mRNA-1"/>
    <property type="gene ID" value="SMUV_0000017001"/>
</dbReference>
<evidence type="ECO:0000313" key="2">
    <source>
        <dbReference type="Proteomes" id="UP000046393"/>
    </source>
</evidence>
<organism evidence="2 3">
    <name type="scientific">Syphacia muris</name>
    <dbReference type="NCBI Taxonomy" id="451379"/>
    <lineage>
        <taxon>Eukaryota</taxon>
        <taxon>Metazoa</taxon>
        <taxon>Ecdysozoa</taxon>
        <taxon>Nematoda</taxon>
        <taxon>Chromadorea</taxon>
        <taxon>Rhabditida</taxon>
        <taxon>Spirurina</taxon>
        <taxon>Oxyuridomorpha</taxon>
        <taxon>Oxyuroidea</taxon>
        <taxon>Oxyuridae</taxon>
        <taxon>Syphacia</taxon>
    </lineage>
</organism>
<evidence type="ECO:0000256" key="1">
    <source>
        <dbReference type="SAM" id="MobiDB-lite"/>
    </source>
</evidence>
<evidence type="ECO:0000313" key="3">
    <source>
        <dbReference type="WBParaSite" id="SMUV_0000017001-mRNA-1"/>
    </source>
</evidence>
<protein>
    <submittedName>
        <fullName evidence="3">Pollen Ole e 1 allergen and extensin family protein</fullName>
    </submittedName>
</protein>
<sequence length="234" mass="24823">MDATVLVVLKKPQPMQMAIPPPSLTPIGASRDKREANAQNENNDPTVGLGFTMCQTNVPGSCGSAVRIRCAETAVADELTCTTCCQLASKIENFPTGFIRGMLVDSTQFNKAPMESIRKKRLAPLSNQILFTQVPVSPPLPPSCASKGAPCPTVKCMCCGPRLPFPQLTPLLPAIPLQVAPVSPPLPISLMPQSIPFGPIPMANVVPYPVTSQIPPLFPYTGQANPSANGPKQK</sequence>
<dbReference type="STRING" id="451379.A0A0N5A7Z6"/>
<feature type="region of interest" description="Disordered" evidence="1">
    <location>
        <begin position="17"/>
        <end position="44"/>
    </location>
</feature>
<name>A0A0N5A7Z6_9BILA</name>
<keyword evidence="2" id="KW-1185">Reference proteome</keyword>
<reference evidence="3" key="1">
    <citation type="submission" date="2017-02" db="UniProtKB">
        <authorList>
            <consortium name="WormBaseParasite"/>
        </authorList>
    </citation>
    <scope>IDENTIFICATION</scope>
</reference>
<dbReference type="AlphaFoldDB" id="A0A0N5A7Z6"/>